<dbReference type="Proteomes" id="UP001207742">
    <property type="component" value="Unassembled WGS sequence"/>
</dbReference>
<organism evidence="7 8">
    <name type="scientific">Chitinophaga nivalis</name>
    <dbReference type="NCBI Taxonomy" id="2991709"/>
    <lineage>
        <taxon>Bacteria</taxon>
        <taxon>Pseudomonadati</taxon>
        <taxon>Bacteroidota</taxon>
        <taxon>Chitinophagia</taxon>
        <taxon>Chitinophagales</taxon>
        <taxon>Chitinophagaceae</taxon>
        <taxon>Chitinophaga</taxon>
    </lineage>
</organism>
<dbReference type="InterPro" id="IPR007627">
    <property type="entry name" value="RNA_pol_sigma70_r2"/>
</dbReference>
<evidence type="ECO:0000313" key="8">
    <source>
        <dbReference type="Proteomes" id="UP001207742"/>
    </source>
</evidence>
<dbReference type="NCBIfam" id="TIGR02937">
    <property type="entry name" value="sigma70-ECF"/>
    <property type="match status" value="1"/>
</dbReference>
<dbReference type="EMBL" id="JAPDNS010000002">
    <property type="protein sequence ID" value="MCW3485443.1"/>
    <property type="molecule type" value="Genomic_DNA"/>
</dbReference>
<dbReference type="RefSeq" id="WP_264731883.1">
    <property type="nucleotide sequence ID" value="NZ_JAPDNR010000001.1"/>
</dbReference>
<comment type="caution">
    <text evidence="7">The sequence shown here is derived from an EMBL/GenBank/DDBJ whole genome shotgun (WGS) entry which is preliminary data.</text>
</comment>
<evidence type="ECO:0000259" key="5">
    <source>
        <dbReference type="Pfam" id="PF04542"/>
    </source>
</evidence>
<comment type="similarity">
    <text evidence="1">Belongs to the sigma-70 factor family. ECF subfamily.</text>
</comment>
<dbReference type="PANTHER" id="PTHR43133">
    <property type="entry name" value="RNA POLYMERASE ECF-TYPE SIGMA FACTO"/>
    <property type="match status" value="1"/>
</dbReference>
<dbReference type="InterPro" id="IPR014284">
    <property type="entry name" value="RNA_pol_sigma-70_dom"/>
</dbReference>
<dbReference type="InterPro" id="IPR014327">
    <property type="entry name" value="RNA_pol_sigma70_bacteroid"/>
</dbReference>
<dbReference type="Gene3D" id="1.10.1740.10">
    <property type="match status" value="1"/>
</dbReference>
<evidence type="ECO:0000256" key="2">
    <source>
        <dbReference type="ARBA" id="ARBA00023015"/>
    </source>
</evidence>
<keyword evidence="3" id="KW-0731">Sigma factor</keyword>
<dbReference type="NCBIfam" id="TIGR02985">
    <property type="entry name" value="Sig70_bacteroi1"/>
    <property type="match status" value="1"/>
</dbReference>
<dbReference type="Pfam" id="PF04542">
    <property type="entry name" value="Sigma70_r2"/>
    <property type="match status" value="1"/>
</dbReference>
<dbReference type="InterPro" id="IPR013325">
    <property type="entry name" value="RNA_pol_sigma_r2"/>
</dbReference>
<dbReference type="InterPro" id="IPR013249">
    <property type="entry name" value="RNA_pol_sigma70_r4_t2"/>
</dbReference>
<dbReference type="Gene3D" id="1.10.10.10">
    <property type="entry name" value="Winged helix-like DNA-binding domain superfamily/Winged helix DNA-binding domain"/>
    <property type="match status" value="1"/>
</dbReference>
<evidence type="ECO:0000256" key="1">
    <source>
        <dbReference type="ARBA" id="ARBA00010641"/>
    </source>
</evidence>
<sequence length="189" mass="22239">MFHADQIREWQRRIALEDDEIAYRELFVVFYKPLLQFAFSFVRSHETAEEIVSDVFINIWEKRRQLEAIQRLKVYLYVATKNRSLKYLLKQQKQAAVTIDDLLVEPESQYHNPEQLMVTAEMLQRIEAAINGLPPRCKAIFKLVREDGLKYKEIAEILNVSVKTIDNQLAIALTKIANTIKVTFRKTPR</sequence>
<proteinExistence type="inferred from homology"/>
<dbReference type="SUPFAM" id="SSF88946">
    <property type="entry name" value="Sigma2 domain of RNA polymerase sigma factors"/>
    <property type="match status" value="1"/>
</dbReference>
<dbReference type="InterPro" id="IPR036388">
    <property type="entry name" value="WH-like_DNA-bd_sf"/>
</dbReference>
<dbReference type="Pfam" id="PF08281">
    <property type="entry name" value="Sigma70_r4_2"/>
    <property type="match status" value="1"/>
</dbReference>
<evidence type="ECO:0000256" key="3">
    <source>
        <dbReference type="ARBA" id="ARBA00023082"/>
    </source>
</evidence>
<protein>
    <submittedName>
        <fullName evidence="7">RNA polymerase sigma-70 factor</fullName>
    </submittedName>
</protein>
<accession>A0ABT3INC4</accession>
<name>A0ABT3INC4_9BACT</name>
<keyword evidence="4" id="KW-0804">Transcription</keyword>
<evidence type="ECO:0000259" key="6">
    <source>
        <dbReference type="Pfam" id="PF08281"/>
    </source>
</evidence>
<dbReference type="InterPro" id="IPR013324">
    <property type="entry name" value="RNA_pol_sigma_r3/r4-like"/>
</dbReference>
<dbReference type="InterPro" id="IPR039425">
    <property type="entry name" value="RNA_pol_sigma-70-like"/>
</dbReference>
<gene>
    <name evidence="7" type="ORF">OL497_16150</name>
</gene>
<dbReference type="PANTHER" id="PTHR43133:SF46">
    <property type="entry name" value="RNA POLYMERASE SIGMA-70 FACTOR ECF SUBFAMILY"/>
    <property type="match status" value="1"/>
</dbReference>
<keyword evidence="2" id="KW-0805">Transcription regulation</keyword>
<reference evidence="7 8" key="1">
    <citation type="submission" date="2022-10" db="EMBL/GenBank/DDBJ databases">
        <title>Chitinophaga nivalis PC15 sp. nov., isolated from Pyeongchang county, South Korea.</title>
        <authorList>
            <person name="Trinh H.N."/>
        </authorList>
    </citation>
    <scope>NUCLEOTIDE SEQUENCE [LARGE SCALE GENOMIC DNA]</scope>
    <source>
        <strain evidence="7 8">PC14</strain>
    </source>
</reference>
<feature type="domain" description="RNA polymerase sigma factor 70 region 4 type 2" evidence="6">
    <location>
        <begin position="124"/>
        <end position="175"/>
    </location>
</feature>
<evidence type="ECO:0000256" key="4">
    <source>
        <dbReference type="ARBA" id="ARBA00023163"/>
    </source>
</evidence>
<keyword evidence="8" id="KW-1185">Reference proteome</keyword>
<feature type="domain" description="RNA polymerase sigma-70 region 2" evidence="5">
    <location>
        <begin position="31"/>
        <end position="93"/>
    </location>
</feature>
<dbReference type="SUPFAM" id="SSF88659">
    <property type="entry name" value="Sigma3 and sigma4 domains of RNA polymerase sigma factors"/>
    <property type="match status" value="1"/>
</dbReference>
<evidence type="ECO:0000313" key="7">
    <source>
        <dbReference type="EMBL" id="MCW3485443.1"/>
    </source>
</evidence>